<gene>
    <name evidence="2" type="ORF">GGX14DRAFT_606567</name>
</gene>
<feature type="region of interest" description="Disordered" evidence="1">
    <location>
        <begin position="1"/>
        <end position="83"/>
    </location>
</feature>
<dbReference type="AlphaFoldDB" id="A0AAD6ULD7"/>
<accession>A0AAD6ULD7</accession>
<evidence type="ECO:0000313" key="2">
    <source>
        <dbReference type="EMBL" id="KAJ7190099.1"/>
    </source>
</evidence>
<evidence type="ECO:0000256" key="1">
    <source>
        <dbReference type="SAM" id="MobiDB-lite"/>
    </source>
</evidence>
<dbReference type="Proteomes" id="UP001219525">
    <property type="component" value="Unassembled WGS sequence"/>
</dbReference>
<comment type="caution">
    <text evidence="2">The sequence shown here is derived from an EMBL/GenBank/DDBJ whole genome shotgun (WGS) entry which is preliminary data.</text>
</comment>
<dbReference type="Gene3D" id="2.60.120.260">
    <property type="entry name" value="Galactose-binding domain-like"/>
    <property type="match status" value="1"/>
</dbReference>
<sequence length="205" mass="21529">MQYNAAPALPRHSVTTTGRSRLGQVANQSRHSQTRRLSTTKNQYQQSCTMDDLGNDHPARRPLPASHPAARRHPAPPPAPPPAALALPAVPAQTRVLWSQTPVSITSVGVRAVPVGLKVSGPKGSLVTIHYGEKPNADETVIYQGAHPSLRVRTCSTTSTANKFPTDRYRLAGSGGSEVFEPKFSVGGPGGAPLAQAAGVTVVPV</sequence>
<evidence type="ECO:0000313" key="3">
    <source>
        <dbReference type="Proteomes" id="UP001219525"/>
    </source>
</evidence>
<protein>
    <submittedName>
        <fullName evidence="2">Uncharacterized protein</fullName>
    </submittedName>
</protein>
<dbReference type="EMBL" id="JARJCW010000157">
    <property type="protein sequence ID" value="KAJ7190099.1"/>
    <property type="molecule type" value="Genomic_DNA"/>
</dbReference>
<name>A0AAD6ULD7_9AGAR</name>
<reference evidence="2" key="1">
    <citation type="submission" date="2023-03" db="EMBL/GenBank/DDBJ databases">
        <title>Massive genome expansion in bonnet fungi (Mycena s.s.) driven by repeated elements and novel gene families across ecological guilds.</title>
        <authorList>
            <consortium name="Lawrence Berkeley National Laboratory"/>
            <person name="Harder C.B."/>
            <person name="Miyauchi S."/>
            <person name="Viragh M."/>
            <person name="Kuo A."/>
            <person name="Thoen E."/>
            <person name="Andreopoulos B."/>
            <person name="Lu D."/>
            <person name="Skrede I."/>
            <person name="Drula E."/>
            <person name="Henrissat B."/>
            <person name="Morin E."/>
            <person name="Kohler A."/>
            <person name="Barry K."/>
            <person name="LaButti K."/>
            <person name="Morin E."/>
            <person name="Salamov A."/>
            <person name="Lipzen A."/>
            <person name="Mereny Z."/>
            <person name="Hegedus B."/>
            <person name="Baldrian P."/>
            <person name="Stursova M."/>
            <person name="Weitz H."/>
            <person name="Taylor A."/>
            <person name="Grigoriev I.V."/>
            <person name="Nagy L.G."/>
            <person name="Martin F."/>
            <person name="Kauserud H."/>
        </authorList>
    </citation>
    <scope>NUCLEOTIDE SEQUENCE</scope>
    <source>
        <strain evidence="2">9144</strain>
    </source>
</reference>
<proteinExistence type="predicted"/>
<organism evidence="2 3">
    <name type="scientific">Mycena pura</name>
    <dbReference type="NCBI Taxonomy" id="153505"/>
    <lineage>
        <taxon>Eukaryota</taxon>
        <taxon>Fungi</taxon>
        <taxon>Dikarya</taxon>
        <taxon>Basidiomycota</taxon>
        <taxon>Agaricomycotina</taxon>
        <taxon>Agaricomycetes</taxon>
        <taxon>Agaricomycetidae</taxon>
        <taxon>Agaricales</taxon>
        <taxon>Marasmiineae</taxon>
        <taxon>Mycenaceae</taxon>
        <taxon>Mycena</taxon>
    </lineage>
</organism>
<feature type="compositionally biased region" description="Polar residues" evidence="1">
    <location>
        <begin position="13"/>
        <end position="49"/>
    </location>
</feature>
<keyword evidence="3" id="KW-1185">Reference proteome</keyword>